<dbReference type="InterPro" id="IPR001507">
    <property type="entry name" value="ZP_dom"/>
</dbReference>
<protein>
    <recommendedName>
        <fullName evidence="1">ZP domain-containing protein</fullName>
    </recommendedName>
</protein>
<name>A0ABQ7SRB9_PHRPL</name>
<dbReference type="Gene3D" id="2.60.40.4100">
    <property type="entry name" value="Zona pellucida, ZP-C domain"/>
    <property type="match status" value="1"/>
</dbReference>
<comment type="caution">
    <text evidence="2">The sequence shown here is derived from an EMBL/GenBank/DDBJ whole genome shotgun (WGS) entry which is preliminary data.</text>
</comment>
<dbReference type="PROSITE" id="PS51034">
    <property type="entry name" value="ZP_2"/>
    <property type="match status" value="1"/>
</dbReference>
<gene>
    <name evidence="2" type="ORF">JD844_014245</name>
</gene>
<keyword evidence="3" id="KW-1185">Reference proteome</keyword>
<evidence type="ECO:0000313" key="3">
    <source>
        <dbReference type="Proteomes" id="UP000826234"/>
    </source>
</evidence>
<dbReference type="PANTHER" id="PTHR11576:SF2">
    <property type="entry name" value="ZONA PELLUCIDA SPERM-BINDING PROTEIN 3"/>
    <property type="match status" value="1"/>
</dbReference>
<reference evidence="2 3" key="1">
    <citation type="journal article" date="2022" name="Gigascience">
        <title>A chromosome-level genome assembly and annotation of the desert horned lizard, Phrynosoma platyrhinos, provides insight into chromosomal rearrangements among reptiles.</title>
        <authorList>
            <person name="Koochekian N."/>
            <person name="Ascanio A."/>
            <person name="Farleigh K."/>
            <person name="Card D.C."/>
            <person name="Schield D.R."/>
            <person name="Castoe T.A."/>
            <person name="Jezkova T."/>
        </authorList>
    </citation>
    <scope>NUCLEOTIDE SEQUENCE [LARGE SCALE GENOMIC DNA]</scope>
    <source>
        <tissue evidence="2">Liver</tissue>
    </source>
</reference>
<organism evidence="2 3">
    <name type="scientific">Phrynosoma platyrhinos</name>
    <name type="common">Desert horned lizard</name>
    <dbReference type="NCBI Taxonomy" id="52577"/>
    <lineage>
        <taxon>Eukaryota</taxon>
        <taxon>Metazoa</taxon>
        <taxon>Chordata</taxon>
        <taxon>Craniata</taxon>
        <taxon>Vertebrata</taxon>
        <taxon>Euteleostomi</taxon>
        <taxon>Lepidosauria</taxon>
        <taxon>Squamata</taxon>
        <taxon>Bifurcata</taxon>
        <taxon>Unidentata</taxon>
        <taxon>Episquamata</taxon>
        <taxon>Toxicofera</taxon>
        <taxon>Iguania</taxon>
        <taxon>Phrynosomatidae</taxon>
        <taxon>Phrynosomatinae</taxon>
        <taxon>Phrynosoma</taxon>
    </lineage>
</organism>
<dbReference type="Gene3D" id="2.60.40.3210">
    <property type="entry name" value="Zona pellucida, ZP-N domain"/>
    <property type="match status" value="1"/>
</dbReference>
<dbReference type="InterPro" id="IPR042235">
    <property type="entry name" value="ZP-C_dom"/>
</dbReference>
<feature type="domain" description="ZP" evidence="1">
    <location>
        <begin position="1"/>
        <end position="147"/>
    </location>
</feature>
<proteinExistence type="predicted"/>
<accession>A0ABQ7SRB9</accession>
<dbReference type="PANTHER" id="PTHR11576">
    <property type="entry name" value="ZONA PELLUCIDA SPERM-BINDING PROTEIN 3"/>
    <property type="match status" value="1"/>
</dbReference>
<sequence length="147" mass="16461">MTPESLVYSISLYYNPTPAANAIIVRTSPAEVPIECHYPRRNNVSSKAIKPTWEPFTSTLSAEQKLTFSLRLMNGISRSVPRLTVISNDWSTERTSNGFQLGDVMYIQADVNTENHIYITCHLKVTTADQAPDRENKACSFSQASNM</sequence>
<evidence type="ECO:0000259" key="1">
    <source>
        <dbReference type="PROSITE" id="PS51034"/>
    </source>
</evidence>
<dbReference type="EMBL" id="JAIPUX010003439">
    <property type="protein sequence ID" value="KAH0619873.1"/>
    <property type="molecule type" value="Genomic_DNA"/>
</dbReference>
<dbReference type="Proteomes" id="UP000826234">
    <property type="component" value="Unassembled WGS sequence"/>
</dbReference>
<evidence type="ECO:0000313" key="2">
    <source>
        <dbReference type="EMBL" id="KAH0619873.1"/>
    </source>
</evidence>